<keyword evidence="4" id="KW-1185">Reference proteome</keyword>
<evidence type="ECO:0000256" key="2">
    <source>
        <dbReference type="SAM" id="SignalP"/>
    </source>
</evidence>
<evidence type="ECO:0008006" key="5">
    <source>
        <dbReference type="Google" id="ProtNLM"/>
    </source>
</evidence>
<feature type="compositionally biased region" description="Basic and acidic residues" evidence="1">
    <location>
        <begin position="107"/>
        <end position="118"/>
    </location>
</feature>
<keyword evidence="2" id="KW-0732">Signal</keyword>
<reference evidence="3" key="1">
    <citation type="submission" date="2021-11" db="EMBL/GenBank/DDBJ databases">
        <title>BS-T2-15 a new species belonging to the Comamonadaceae family isolated from the soil of a French oak forest.</title>
        <authorList>
            <person name="Mieszkin S."/>
            <person name="Alain K."/>
        </authorList>
    </citation>
    <scope>NUCLEOTIDE SEQUENCE</scope>
    <source>
        <strain evidence="3">BS-T2-15</strain>
    </source>
</reference>
<proteinExistence type="predicted"/>
<feature type="signal peptide" evidence="2">
    <location>
        <begin position="1"/>
        <end position="22"/>
    </location>
</feature>
<gene>
    <name evidence="3" type="ORF">LPC04_20585</name>
</gene>
<dbReference type="AlphaFoldDB" id="A0A9X1YKR3"/>
<accession>A0A9X1YKR3</accession>
<name>A0A9X1YKR3_9BURK</name>
<evidence type="ECO:0000313" key="3">
    <source>
        <dbReference type="EMBL" id="MCK9688109.1"/>
    </source>
</evidence>
<organism evidence="3 4">
    <name type="scientific">Scleromatobacter humisilvae</name>
    <dbReference type="NCBI Taxonomy" id="2897159"/>
    <lineage>
        <taxon>Bacteria</taxon>
        <taxon>Pseudomonadati</taxon>
        <taxon>Pseudomonadota</taxon>
        <taxon>Betaproteobacteria</taxon>
        <taxon>Burkholderiales</taxon>
        <taxon>Sphaerotilaceae</taxon>
        <taxon>Scleromatobacter</taxon>
    </lineage>
</organism>
<comment type="caution">
    <text evidence="3">The sequence shown here is derived from an EMBL/GenBank/DDBJ whole genome shotgun (WGS) entry which is preliminary data.</text>
</comment>
<evidence type="ECO:0000313" key="4">
    <source>
        <dbReference type="Proteomes" id="UP001139353"/>
    </source>
</evidence>
<dbReference type="EMBL" id="JAJLJH010000007">
    <property type="protein sequence ID" value="MCK9688109.1"/>
    <property type="molecule type" value="Genomic_DNA"/>
</dbReference>
<feature type="region of interest" description="Disordered" evidence="1">
    <location>
        <begin position="97"/>
        <end position="126"/>
    </location>
</feature>
<dbReference type="RefSeq" id="WP_275684154.1">
    <property type="nucleotide sequence ID" value="NZ_JAJLJH010000007.1"/>
</dbReference>
<sequence>MNFWGKLAVAASVAWISSTAFALTDPTTRQGESLSALQTVEASDDARYVEHWIHEKGDDHGRPFVIVDKKAARIFVFGAGGKLLGASSTLLGQSRGDIPVPGAGAKDPSRLLPDERKTPAGRFESVPGRNLHGEPVVWVDYDTGIAIHRVRPGISQEKRDASLATEDPNNKRLSLGCVVVPETFFWSVVLPTLGNVRGTVYVLPEDGPVQAMFAEPKPDTTVATRRVNVSAR</sequence>
<dbReference type="Proteomes" id="UP001139353">
    <property type="component" value="Unassembled WGS sequence"/>
</dbReference>
<evidence type="ECO:0000256" key="1">
    <source>
        <dbReference type="SAM" id="MobiDB-lite"/>
    </source>
</evidence>
<feature type="chain" id="PRO_5040759424" description="YkuD domain-containing protein" evidence="2">
    <location>
        <begin position="23"/>
        <end position="232"/>
    </location>
</feature>
<protein>
    <recommendedName>
        <fullName evidence="5">YkuD domain-containing protein</fullName>
    </recommendedName>
</protein>